<keyword evidence="6 7" id="KW-0320">Glycogen biosynthesis</keyword>
<dbReference type="Proteomes" id="UP000231388">
    <property type="component" value="Unassembled WGS sequence"/>
</dbReference>
<dbReference type="PANTHER" id="PTHR45825">
    <property type="entry name" value="GRANULE-BOUND STARCH SYNTHASE 1, CHLOROPLASTIC/AMYLOPLASTIC"/>
    <property type="match status" value="1"/>
</dbReference>
<comment type="caution">
    <text evidence="10">The sequence shown here is derived from an EMBL/GenBank/DDBJ whole genome shotgun (WGS) entry which is preliminary data.</text>
</comment>
<dbReference type="NCBIfam" id="TIGR02095">
    <property type="entry name" value="glgA"/>
    <property type="match status" value="1"/>
</dbReference>
<comment type="pathway">
    <text evidence="7">Glycan biosynthesis; glycogen biosynthesis.</text>
</comment>
<evidence type="ECO:0000256" key="4">
    <source>
        <dbReference type="ARBA" id="ARBA00022676"/>
    </source>
</evidence>
<dbReference type="EMBL" id="PCQY01000019">
    <property type="protein sequence ID" value="PIP04606.1"/>
    <property type="molecule type" value="Genomic_DNA"/>
</dbReference>
<sequence length="488" mass="53499">MKVLLVASECTPVVKVGGLGDVVGSLPKALKKLGLDVRVVIPGYKDILYTGGGGASCKEYAIHYGGEAQKIILHQTTLSDTDIPLYFIENEKYISSGGVYMSPSAFASSKDEIERFAFFSKAVVELFVSREDVFFPDLIHCNDWHTGIIPQLIKAEARYIELKRPAAVFTVHNLANQGISSVDVLFRLDGEELFKSPLIKWDAADDNLDFIMQGILASDVVNTVSPSYAEEIKTAEFGEGLQEAIKAKSARVFGVLNGIDGALFNPQKDSYLKVNFSLESLEEVLKGKSANKKLLRKELNLQEKDAPLLGLVSRLTKQKGIDLFINSVDELLGMGFQVVVLGVGDKTLEDMLLSKMNELEFSGDCAGIIKFDEGVARRIYASSDMFAVPSRFEPCGLTQMIAMRYGAVPIVRGVGGLKDTVMDGITGFVFSGFNQSEFLGAVKRAKRVYESADLWGKVVSNCVNADFSWDKSAREYVLLYAKALKFSS</sequence>
<organism evidence="10 11">
    <name type="scientific">candidate division WWE3 bacterium CG23_combo_of_CG06-09_8_20_14_all_40_14</name>
    <dbReference type="NCBI Taxonomy" id="1975095"/>
    <lineage>
        <taxon>Bacteria</taxon>
        <taxon>Katanobacteria</taxon>
    </lineage>
</organism>
<dbReference type="InterPro" id="IPR011835">
    <property type="entry name" value="GS/SS"/>
</dbReference>
<evidence type="ECO:0000256" key="2">
    <source>
        <dbReference type="ARBA" id="ARBA00002764"/>
    </source>
</evidence>
<keyword evidence="5 7" id="KW-0808">Transferase</keyword>
<evidence type="ECO:0000259" key="8">
    <source>
        <dbReference type="Pfam" id="PF00534"/>
    </source>
</evidence>
<evidence type="ECO:0000256" key="1">
    <source>
        <dbReference type="ARBA" id="ARBA00001478"/>
    </source>
</evidence>
<comment type="similarity">
    <text evidence="3 7">Belongs to the glycosyltransferase 1 family. Bacterial/plant glycogen synthase subfamily.</text>
</comment>
<evidence type="ECO:0000256" key="6">
    <source>
        <dbReference type="ARBA" id="ARBA00023056"/>
    </source>
</evidence>
<dbReference type="CDD" id="cd03791">
    <property type="entry name" value="GT5_Glycogen_synthase_DULL1-like"/>
    <property type="match status" value="1"/>
</dbReference>
<dbReference type="SUPFAM" id="SSF53756">
    <property type="entry name" value="UDP-Glycosyltransferase/glycogen phosphorylase"/>
    <property type="match status" value="1"/>
</dbReference>
<feature type="domain" description="Glycosyl transferase family 1" evidence="8">
    <location>
        <begin position="302"/>
        <end position="449"/>
    </location>
</feature>
<evidence type="ECO:0000256" key="7">
    <source>
        <dbReference type="HAMAP-Rule" id="MF_00484"/>
    </source>
</evidence>
<protein>
    <recommendedName>
        <fullName evidence="7">Glycogen synthase</fullName>
        <ecNumber evidence="7">2.4.1.21</ecNumber>
    </recommendedName>
    <alternativeName>
        <fullName evidence="7">Starch [bacterial glycogen] synthase</fullName>
    </alternativeName>
</protein>
<accession>A0A2G9XCB4</accession>
<evidence type="ECO:0000259" key="9">
    <source>
        <dbReference type="Pfam" id="PF08323"/>
    </source>
</evidence>
<dbReference type="GO" id="GO:0009011">
    <property type="term" value="F:alpha-1,4-glucan glucosyltransferase (ADP-glucose donor) activity"/>
    <property type="evidence" value="ECO:0007669"/>
    <property type="project" value="UniProtKB-UniRule"/>
</dbReference>
<reference evidence="10 11" key="1">
    <citation type="submission" date="2017-09" db="EMBL/GenBank/DDBJ databases">
        <title>Depth-based differentiation of microbial function through sediment-hosted aquifers and enrichment of novel symbionts in the deep terrestrial subsurface.</title>
        <authorList>
            <person name="Probst A.J."/>
            <person name="Ladd B."/>
            <person name="Jarett J.K."/>
            <person name="Geller-Mcgrath D.E."/>
            <person name="Sieber C.M."/>
            <person name="Emerson J.B."/>
            <person name="Anantharaman K."/>
            <person name="Thomas B.C."/>
            <person name="Malmstrom R."/>
            <person name="Stieglmeier M."/>
            <person name="Klingl A."/>
            <person name="Woyke T."/>
            <person name="Ryan C.M."/>
            <person name="Banfield J.F."/>
        </authorList>
    </citation>
    <scope>NUCLEOTIDE SEQUENCE [LARGE SCALE GENOMIC DNA]</scope>
    <source>
        <strain evidence="10">CG23_combo_of_CG06-09_8_20_14_all_40_14</strain>
    </source>
</reference>
<comment type="catalytic activity">
    <reaction evidence="1 7">
        <text>[(1-&gt;4)-alpha-D-glucosyl](n) + ADP-alpha-D-glucose = [(1-&gt;4)-alpha-D-glucosyl](n+1) + ADP + H(+)</text>
        <dbReference type="Rhea" id="RHEA:18189"/>
        <dbReference type="Rhea" id="RHEA-COMP:9584"/>
        <dbReference type="Rhea" id="RHEA-COMP:9587"/>
        <dbReference type="ChEBI" id="CHEBI:15378"/>
        <dbReference type="ChEBI" id="CHEBI:15444"/>
        <dbReference type="ChEBI" id="CHEBI:57498"/>
        <dbReference type="ChEBI" id="CHEBI:456216"/>
        <dbReference type="EC" id="2.4.1.21"/>
    </reaction>
</comment>
<dbReference type="AlphaFoldDB" id="A0A2G9XCB4"/>
<gene>
    <name evidence="7" type="primary">glgA</name>
    <name evidence="10" type="ORF">COX53_01510</name>
</gene>
<dbReference type="EC" id="2.4.1.21" evidence="7"/>
<dbReference type="UniPathway" id="UPA00164"/>
<evidence type="ECO:0000256" key="3">
    <source>
        <dbReference type="ARBA" id="ARBA00010281"/>
    </source>
</evidence>
<feature type="binding site" evidence="7">
    <location>
        <position position="15"/>
    </location>
    <ligand>
        <name>ADP-alpha-D-glucose</name>
        <dbReference type="ChEBI" id="CHEBI:57498"/>
    </ligand>
</feature>
<proteinExistence type="inferred from homology"/>
<dbReference type="PANTHER" id="PTHR45825:SF11">
    <property type="entry name" value="ALPHA AMYLASE DOMAIN-CONTAINING PROTEIN"/>
    <property type="match status" value="1"/>
</dbReference>
<dbReference type="InterPro" id="IPR013534">
    <property type="entry name" value="Starch_synth_cat_dom"/>
</dbReference>
<dbReference type="GO" id="GO:0004373">
    <property type="term" value="F:alpha-1,4-glucan glucosyltransferase (UDP-glucose donor) activity"/>
    <property type="evidence" value="ECO:0007669"/>
    <property type="project" value="InterPro"/>
</dbReference>
<evidence type="ECO:0000256" key="5">
    <source>
        <dbReference type="ARBA" id="ARBA00022679"/>
    </source>
</evidence>
<evidence type="ECO:0000313" key="11">
    <source>
        <dbReference type="Proteomes" id="UP000231388"/>
    </source>
</evidence>
<evidence type="ECO:0000313" key="10">
    <source>
        <dbReference type="EMBL" id="PIP04606.1"/>
    </source>
</evidence>
<dbReference type="Pfam" id="PF08323">
    <property type="entry name" value="Glyco_transf_5"/>
    <property type="match status" value="1"/>
</dbReference>
<dbReference type="HAMAP" id="MF_00484">
    <property type="entry name" value="Glycogen_synth"/>
    <property type="match status" value="1"/>
</dbReference>
<feature type="domain" description="Starch synthase catalytic" evidence="9">
    <location>
        <begin position="2"/>
        <end position="246"/>
    </location>
</feature>
<comment type="function">
    <text evidence="2 7">Synthesizes alpha-1,4-glucan chains using ADP-glucose.</text>
</comment>
<dbReference type="InterPro" id="IPR001296">
    <property type="entry name" value="Glyco_trans_1"/>
</dbReference>
<dbReference type="Pfam" id="PF00534">
    <property type="entry name" value="Glycos_transf_1"/>
    <property type="match status" value="1"/>
</dbReference>
<dbReference type="Gene3D" id="3.40.50.2000">
    <property type="entry name" value="Glycogen Phosphorylase B"/>
    <property type="match status" value="2"/>
</dbReference>
<name>A0A2G9XCB4_UNCKA</name>
<keyword evidence="4 7" id="KW-0328">Glycosyltransferase</keyword>
<dbReference type="GO" id="GO:0005978">
    <property type="term" value="P:glycogen biosynthetic process"/>
    <property type="evidence" value="ECO:0007669"/>
    <property type="project" value="UniProtKB-UniRule"/>
</dbReference>